<comment type="similarity">
    <text evidence="3 10">Belongs to the glycosyl hydrolase 76 family.</text>
</comment>
<comment type="subcellular location">
    <subcellularLocation>
        <location evidence="2">Endomembrane system</location>
    </subcellularLocation>
</comment>
<keyword evidence="9 10" id="KW-0326">Glycosidase</keyword>
<evidence type="ECO:0000256" key="1">
    <source>
        <dbReference type="ARBA" id="ARBA00001452"/>
    </source>
</evidence>
<dbReference type="PANTHER" id="PTHR12145">
    <property type="entry name" value="MANNAN ENDO-1,6-ALPHA-MANNOSIDASE DCW1"/>
    <property type="match status" value="1"/>
</dbReference>
<feature type="signal peptide" evidence="12">
    <location>
        <begin position="1"/>
        <end position="26"/>
    </location>
</feature>
<dbReference type="AlphaFoldDB" id="A0A6A6XNK3"/>
<evidence type="ECO:0000256" key="8">
    <source>
        <dbReference type="ARBA" id="ARBA00023180"/>
    </source>
</evidence>
<dbReference type="Proteomes" id="UP000799757">
    <property type="component" value="Unassembled WGS sequence"/>
</dbReference>
<dbReference type="GO" id="GO:0012505">
    <property type="term" value="C:endomembrane system"/>
    <property type="evidence" value="ECO:0007669"/>
    <property type="project" value="UniProtKB-SubCell"/>
</dbReference>
<name>A0A6A6XNK3_9PLEO</name>
<dbReference type="Pfam" id="PF03663">
    <property type="entry name" value="Glyco_hydro_76"/>
    <property type="match status" value="1"/>
</dbReference>
<dbReference type="OrthoDB" id="4187847at2759"/>
<comment type="catalytic activity">
    <reaction evidence="1 10">
        <text>Random hydrolysis of (1-&gt;6)-alpha-D-mannosidic linkages in unbranched (1-&gt;6)-mannans.</text>
        <dbReference type="EC" id="3.2.1.101"/>
    </reaction>
</comment>
<dbReference type="InterPro" id="IPR014480">
    <property type="entry name" value="Mannan-1_6-alpha_mannosidase"/>
</dbReference>
<evidence type="ECO:0000256" key="11">
    <source>
        <dbReference type="SAM" id="Phobius"/>
    </source>
</evidence>
<evidence type="ECO:0000256" key="9">
    <source>
        <dbReference type="ARBA" id="ARBA00023295"/>
    </source>
</evidence>
<evidence type="ECO:0000256" key="4">
    <source>
        <dbReference type="ARBA" id="ARBA00012350"/>
    </source>
</evidence>
<keyword evidence="11" id="KW-0812">Transmembrane</keyword>
<sequence>MRWFSPARALLALSCMLDCNVFTATAIDLDPTQPDQVRAAAKLVAAQLVSLYAKDVSKGSEPSNLNSGEVGMLPFPPYFWWEAGAMFGQLIDYWYYTNDSTYNQLVVDGIQAQIGVDKNFLPVNHAKDIGNDDQLFWAFTAMSAAELGFPDPKPDQPGWLELAQSVMNQLIHHYDTDPPACNGGLRWQNQPFKTGYNYKNTAANGGMFQLGARLAKYTGNKTYEVYANKAFDWMLQSPLIEDNFRVNDGTDVNKLCVAADRTQWTYNYGIMIGGAAYMYNYTNGHSTWRERLQGFLNQTANFFPEATGSVMIEVCEKLEVCNPDQLSFKAYLARWLALSAQIAPFTAAQIAPILQHSAKAAARTCNAANECGSRWNFDAFDGLAGAGQQMSALGIITANLFVHAKPQVTADTGGHSKGNPAAGTGNPPPIVDYNSITTADRAGAWIITVMVAGLLFGGAWWLVVGEGV</sequence>
<keyword evidence="5 12" id="KW-0732">Signal</keyword>
<evidence type="ECO:0000313" key="13">
    <source>
        <dbReference type="EMBL" id="KAF2797515.1"/>
    </source>
</evidence>
<reference evidence="13" key="1">
    <citation type="journal article" date="2020" name="Stud. Mycol.">
        <title>101 Dothideomycetes genomes: a test case for predicting lifestyles and emergence of pathogens.</title>
        <authorList>
            <person name="Haridas S."/>
            <person name="Albert R."/>
            <person name="Binder M."/>
            <person name="Bloem J."/>
            <person name="Labutti K."/>
            <person name="Salamov A."/>
            <person name="Andreopoulos B."/>
            <person name="Baker S."/>
            <person name="Barry K."/>
            <person name="Bills G."/>
            <person name="Bluhm B."/>
            <person name="Cannon C."/>
            <person name="Castanera R."/>
            <person name="Culley D."/>
            <person name="Daum C."/>
            <person name="Ezra D."/>
            <person name="Gonzalez J."/>
            <person name="Henrissat B."/>
            <person name="Kuo A."/>
            <person name="Liang C."/>
            <person name="Lipzen A."/>
            <person name="Lutzoni F."/>
            <person name="Magnuson J."/>
            <person name="Mondo S."/>
            <person name="Nolan M."/>
            <person name="Ohm R."/>
            <person name="Pangilinan J."/>
            <person name="Park H.-J."/>
            <person name="Ramirez L."/>
            <person name="Alfaro M."/>
            <person name="Sun H."/>
            <person name="Tritt A."/>
            <person name="Yoshinaga Y."/>
            <person name="Zwiers L.-H."/>
            <person name="Turgeon B."/>
            <person name="Goodwin S."/>
            <person name="Spatafora J."/>
            <person name="Crous P."/>
            <person name="Grigoriev I."/>
        </authorList>
    </citation>
    <scope>NUCLEOTIDE SEQUENCE</scope>
    <source>
        <strain evidence="13">CBS 109.77</strain>
    </source>
</reference>
<keyword evidence="11" id="KW-1133">Transmembrane helix</keyword>
<dbReference type="InterPro" id="IPR005198">
    <property type="entry name" value="Glyco_hydro_76"/>
</dbReference>
<dbReference type="PIRSF" id="PIRSF016302">
    <property type="entry name" value="Man_a_manosd"/>
    <property type="match status" value="1"/>
</dbReference>
<dbReference type="EC" id="3.2.1.101" evidence="4 10"/>
<evidence type="ECO:0000256" key="3">
    <source>
        <dbReference type="ARBA" id="ARBA00009699"/>
    </source>
</evidence>
<dbReference type="EMBL" id="MU001805">
    <property type="protein sequence ID" value="KAF2797515.1"/>
    <property type="molecule type" value="Genomic_DNA"/>
</dbReference>
<accession>A0A6A6XNK3</accession>
<evidence type="ECO:0000256" key="2">
    <source>
        <dbReference type="ARBA" id="ARBA00004308"/>
    </source>
</evidence>
<organism evidence="13 14">
    <name type="scientific">Melanomma pulvis-pyrius CBS 109.77</name>
    <dbReference type="NCBI Taxonomy" id="1314802"/>
    <lineage>
        <taxon>Eukaryota</taxon>
        <taxon>Fungi</taxon>
        <taxon>Dikarya</taxon>
        <taxon>Ascomycota</taxon>
        <taxon>Pezizomycotina</taxon>
        <taxon>Dothideomycetes</taxon>
        <taxon>Pleosporomycetidae</taxon>
        <taxon>Pleosporales</taxon>
        <taxon>Melanommataceae</taxon>
        <taxon>Melanomma</taxon>
    </lineage>
</organism>
<dbReference type="GO" id="GO:0016052">
    <property type="term" value="P:carbohydrate catabolic process"/>
    <property type="evidence" value="ECO:0007669"/>
    <property type="project" value="InterPro"/>
</dbReference>
<dbReference type="GO" id="GO:0009272">
    <property type="term" value="P:fungal-type cell wall biogenesis"/>
    <property type="evidence" value="ECO:0007669"/>
    <property type="project" value="TreeGrafter"/>
</dbReference>
<evidence type="ECO:0000313" key="14">
    <source>
        <dbReference type="Proteomes" id="UP000799757"/>
    </source>
</evidence>
<feature type="chain" id="PRO_5025561680" description="Mannan endo-1,6-alpha-mannosidase" evidence="12">
    <location>
        <begin position="27"/>
        <end position="468"/>
    </location>
</feature>
<evidence type="ECO:0000256" key="7">
    <source>
        <dbReference type="ARBA" id="ARBA00023136"/>
    </source>
</evidence>
<keyword evidence="6 10" id="KW-0378">Hydrolase</keyword>
<evidence type="ECO:0000256" key="12">
    <source>
        <dbReference type="SAM" id="SignalP"/>
    </source>
</evidence>
<dbReference type="PANTHER" id="PTHR12145:SF36">
    <property type="entry name" value="MANNAN ENDO-1,6-ALPHA-MANNOSIDASE DCW1"/>
    <property type="match status" value="1"/>
</dbReference>
<keyword evidence="7 11" id="KW-0472">Membrane</keyword>
<evidence type="ECO:0000256" key="10">
    <source>
        <dbReference type="PIRNR" id="PIRNR016302"/>
    </source>
</evidence>
<keyword evidence="8" id="KW-0325">Glycoprotein</keyword>
<dbReference type="GO" id="GO:0008496">
    <property type="term" value="F:mannan endo-1,6-alpha-mannosidase activity"/>
    <property type="evidence" value="ECO:0007669"/>
    <property type="project" value="UniProtKB-UniRule"/>
</dbReference>
<protein>
    <recommendedName>
        <fullName evidence="4 10">Mannan endo-1,6-alpha-mannosidase</fullName>
        <ecNumber evidence="4 10">3.2.1.101</ecNumber>
    </recommendedName>
</protein>
<evidence type="ECO:0000256" key="6">
    <source>
        <dbReference type="ARBA" id="ARBA00022801"/>
    </source>
</evidence>
<feature type="transmembrane region" description="Helical" evidence="11">
    <location>
        <begin position="442"/>
        <end position="464"/>
    </location>
</feature>
<dbReference type="Gene3D" id="1.50.10.20">
    <property type="match status" value="1"/>
</dbReference>
<dbReference type="SUPFAM" id="SSF48208">
    <property type="entry name" value="Six-hairpin glycosidases"/>
    <property type="match status" value="1"/>
</dbReference>
<proteinExistence type="inferred from homology"/>
<dbReference type="FunFam" id="1.50.10.20:FF:000006">
    <property type="entry name" value="Mannan endo-1,6-alpha-mannosidase"/>
    <property type="match status" value="1"/>
</dbReference>
<evidence type="ECO:0000256" key="5">
    <source>
        <dbReference type="ARBA" id="ARBA00022729"/>
    </source>
</evidence>
<keyword evidence="14" id="KW-1185">Reference proteome</keyword>
<dbReference type="InterPro" id="IPR008928">
    <property type="entry name" value="6-hairpin_glycosidase_sf"/>
</dbReference>
<gene>
    <name evidence="13" type="ORF">K505DRAFT_358390</name>
</gene>